<name>A0ABV9Z7L2_9HYPH</name>
<sequence>MKKPATFRGASELKLRIISGVVLAAIALFVAWAGGALIVLFWGAAAIGLLVEWWKVTKRSVAWLVPGMIYAGVAFASPVLLRLDAAWGLPALLWLFAIVWGSDVFAYICGRLIGGPKLWPRVSPKKTWAGFIGGTAFAIAAGSMIAWLAGVAWILPVSIVSFFAATASQGGDLLESSIKRSFGVKDSGSLIPGHGGLMDRLDGFVAAGALALAVGVWRGGVAHAGQGLLVW</sequence>
<evidence type="ECO:0000256" key="7">
    <source>
        <dbReference type="ARBA" id="ARBA00019373"/>
    </source>
</evidence>
<comment type="caution">
    <text evidence="20">The sequence shown here is derived from an EMBL/GenBank/DDBJ whole genome shotgun (WGS) entry which is preliminary data.</text>
</comment>
<evidence type="ECO:0000256" key="2">
    <source>
        <dbReference type="ARBA" id="ARBA00004651"/>
    </source>
</evidence>
<dbReference type="PANTHER" id="PTHR46382">
    <property type="entry name" value="PHOSPHATIDATE CYTIDYLYLTRANSFERASE"/>
    <property type="match status" value="1"/>
</dbReference>
<evidence type="ECO:0000313" key="20">
    <source>
        <dbReference type="EMBL" id="MFC5068801.1"/>
    </source>
</evidence>
<keyword evidence="16" id="KW-0594">Phospholipid biosynthesis</keyword>
<evidence type="ECO:0000256" key="5">
    <source>
        <dbReference type="ARBA" id="ARBA00010185"/>
    </source>
</evidence>
<gene>
    <name evidence="20" type="ORF">ACFPFW_12350</name>
</gene>
<keyword evidence="13 19" id="KW-1133">Transmembrane helix</keyword>
<evidence type="ECO:0000256" key="18">
    <source>
        <dbReference type="RuleBase" id="RU003938"/>
    </source>
</evidence>
<evidence type="ECO:0000256" key="8">
    <source>
        <dbReference type="ARBA" id="ARBA00022475"/>
    </source>
</evidence>
<evidence type="ECO:0000256" key="6">
    <source>
        <dbReference type="ARBA" id="ARBA00012487"/>
    </source>
</evidence>
<evidence type="ECO:0000256" key="3">
    <source>
        <dbReference type="ARBA" id="ARBA00005119"/>
    </source>
</evidence>
<evidence type="ECO:0000256" key="17">
    <source>
        <dbReference type="ARBA" id="ARBA00023264"/>
    </source>
</evidence>
<dbReference type="Pfam" id="PF01148">
    <property type="entry name" value="CTP_transf_1"/>
    <property type="match status" value="1"/>
</dbReference>
<evidence type="ECO:0000256" key="14">
    <source>
        <dbReference type="ARBA" id="ARBA00023098"/>
    </source>
</evidence>
<keyword evidence="12 18" id="KW-0548">Nucleotidyltransferase</keyword>
<dbReference type="GO" id="GO:0016779">
    <property type="term" value="F:nucleotidyltransferase activity"/>
    <property type="evidence" value="ECO:0007669"/>
    <property type="project" value="UniProtKB-KW"/>
</dbReference>
<reference evidence="21" key="1">
    <citation type="journal article" date="2019" name="Int. J. Syst. Evol. Microbiol.">
        <title>The Global Catalogue of Microorganisms (GCM) 10K type strain sequencing project: providing services to taxonomists for standard genome sequencing and annotation.</title>
        <authorList>
            <consortium name="The Broad Institute Genomics Platform"/>
            <consortium name="The Broad Institute Genome Sequencing Center for Infectious Disease"/>
            <person name="Wu L."/>
            <person name="Ma J."/>
        </authorList>
    </citation>
    <scope>NUCLEOTIDE SEQUENCE [LARGE SCALE GENOMIC DNA]</scope>
    <source>
        <strain evidence="21">CGMCC 1.16444</strain>
    </source>
</reference>
<evidence type="ECO:0000313" key="21">
    <source>
        <dbReference type="Proteomes" id="UP001595796"/>
    </source>
</evidence>
<feature type="transmembrane region" description="Helical" evidence="19">
    <location>
        <begin position="87"/>
        <end position="108"/>
    </location>
</feature>
<accession>A0ABV9Z7L2</accession>
<keyword evidence="11 18" id="KW-0812">Transmembrane</keyword>
<protein>
    <recommendedName>
        <fullName evidence="7 18">Phosphatidate cytidylyltransferase</fullName>
        <ecNumber evidence="6 18">2.7.7.41</ecNumber>
    </recommendedName>
</protein>
<keyword evidence="10 18" id="KW-0808">Transferase</keyword>
<evidence type="ECO:0000256" key="11">
    <source>
        <dbReference type="ARBA" id="ARBA00022692"/>
    </source>
</evidence>
<evidence type="ECO:0000256" key="19">
    <source>
        <dbReference type="SAM" id="Phobius"/>
    </source>
</evidence>
<keyword evidence="15 19" id="KW-0472">Membrane</keyword>
<keyword evidence="9" id="KW-0444">Lipid biosynthesis</keyword>
<dbReference type="InterPro" id="IPR000374">
    <property type="entry name" value="PC_trans"/>
</dbReference>
<organism evidence="20 21">
    <name type="scientific">Flaviflagellibacter deserti</name>
    <dbReference type="NCBI Taxonomy" id="2267266"/>
    <lineage>
        <taxon>Bacteria</taxon>
        <taxon>Pseudomonadati</taxon>
        <taxon>Pseudomonadota</taxon>
        <taxon>Alphaproteobacteria</taxon>
        <taxon>Hyphomicrobiales</taxon>
        <taxon>Flaviflagellibacter</taxon>
    </lineage>
</organism>
<keyword evidence="14" id="KW-0443">Lipid metabolism</keyword>
<keyword evidence="21" id="KW-1185">Reference proteome</keyword>
<evidence type="ECO:0000256" key="12">
    <source>
        <dbReference type="ARBA" id="ARBA00022695"/>
    </source>
</evidence>
<evidence type="ECO:0000256" key="16">
    <source>
        <dbReference type="ARBA" id="ARBA00023209"/>
    </source>
</evidence>
<comment type="pathway">
    <text evidence="4">Lipid metabolism.</text>
</comment>
<evidence type="ECO:0000256" key="13">
    <source>
        <dbReference type="ARBA" id="ARBA00022989"/>
    </source>
</evidence>
<evidence type="ECO:0000256" key="9">
    <source>
        <dbReference type="ARBA" id="ARBA00022516"/>
    </source>
</evidence>
<feature type="transmembrane region" description="Helical" evidence="19">
    <location>
        <begin position="128"/>
        <end position="147"/>
    </location>
</feature>
<comment type="similarity">
    <text evidence="5 18">Belongs to the CDS family.</text>
</comment>
<evidence type="ECO:0000256" key="10">
    <source>
        <dbReference type="ARBA" id="ARBA00022679"/>
    </source>
</evidence>
<feature type="transmembrane region" description="Helical" evidence="19">
    <location>
        <begin position="20"/>
        <end position="49"/>
    </location>
</feature>
<dbReference type="EC" id="2.7.7.41" evidence="6 18"/>
<dbReference type="EMBL" id="JBHSJF010000006">
    <property type="protein sequence ID" value="MFC5068801.1"/>
    <property type="molecule type" value="Genomic_DNA"/>
</dbReference>
<dbReference type="PROSITE" id="PS01315">
    <property type="entry name" value="CDS"/>
    <property type="match status" value="1"/>
</dbReference>
<comment type="pathway">
    <text evidence="3 18">Phospholipid metabolism; CDP-diacylglycerol biosynthesis; CDP-diacylglycerol from sn-glycerol 3-phosphate: step 3/3.</text>
</comment>
<feature type="transmembrane region" description="Helical" evidence="19">
    <location>
        <begin position="61"/>
        <end position="81"/>
    </location>
</feature>
<evidence type="ECO:0000256" key="1">
    <source>
        <dbReference type="ARBA" id="ARBA00001698"/>
    </source>
</evidence>
<dbReference type="Proteomes" id="UP001595796">
    <property type="component" value="Unassembled WGS sequence"/>
</dbReference>
<dbReference type="PANTHER" id="PTHR46382:SF1">
    <property type="entry name" value="PHOSPHATIDATE CYTIDYLYLTRANSFERASE"/>
    <property type="match status" value="1"/>
</dbReference>
<keyword evidence="8" id="KW-1003">Cell membrane</keyword>
<evidence type="ECO:0000256" key="15">
    <source>
        <dbReference type="ARBA" id="ARBA00023136"/>
    </source>
</evidence>
<evidence type="ECO:0000256" key="4">
    <source>
        <dbReference type="ARBA" id="ARBA00005189"/>
    </source>
</evidence>
<keyword evidence="17" id="KW-1208">Phospholipid metabolism</keyword>
<dbReference type="RefSeq" id="WP_114956015.1">
    <property type="nucleotide sequence ID" value="NZ_JBHSJF010000006.1"/>
</dbReference>
<comment type="catalytic activity">
    <reaction evidence="1 18">
        <text>a 1,2-diacyl-sn-glycero-3-phosphate + CTP + H(+) = a CDP-1,2-diacyl-sn-glycerol + diphosphate</text>
        <dbReference type="Rhea" id="RHEA:16229"/>
        <dbReference type="ChEBI" id="CHEBI:15378"/>
        <dbReference type="ChEBI" id="CHEBI:33019"/>
        <dbReference type="ChEBI" id="CHEBI:37563"/>
        <dbReference type="ChEBI" id="CHEBI:58332"/>
        <dbReference type="ChEBI" id="CHEBI:58608"/>
        <dbReference type="EC" id="2.7.7.41"/>
    </reaction>
</comment>
<comment type="subcellular location">
    <subcellularLocation>
        <location evidence="2">Cell membrane</location>
        <topology evidence="2">Multi-pass membrane protein</topology>
    </subcellularLocation>
</comment>
<proteinExistence type="inferred from homology"/>